<evidence type="ECO:0008006" key="9">
    <source>
        <dbReference type="Google" id="ProtNLM"/>
    </source>
</evidence>
<comment type="subcellular location">
    <subcellularLocation>
        <location evidence="1">Membrane</location>
    </subcellularLocation>
</comment>
<protein>
    <recommendedName>
        <fullName evidence="9">YqaE/Pmp3 family membrane protein</fullName>
    </recommendedName>
</protein>
<evidence type="ECO:0000256" key="6">
    <source>
        <dbReference type="SAM" id="Phobius"/>
    </source>
</evidence>
<dbReference type="PROSITE" id="PS01309">
    <property type="entry name" value="UPF0057"/>
    <property type="match status" value="1"/>
</dbReference>
<dbReference type="PANTHER" id="PTHR21659:SF42">
    <property type="entry name" value="UPF0057 MEMBRANE PROTEIN ZK632.10-RELATED"/>
    <property type="match status" value="1"/>
</dbReference>
<dbReference type="RefSeq" id="WP_013628099.1">
    <property type="nucleotide sequence ID" value="NC_015174.1"/>
</dbReference>
<dbReference type="Proteomes" id="UP000006860">
    <property type="component" value="Chromosome"/>
</dbReference>
<gene>
    <name evidence="7" type="ordered locus">Plabr_1762</name>
</gene>
<dbReference type="STRING" id="756272.Plabr_1762"/>
<evidence type="ECO:0000313" key="7">
    <source>
        <dbReference type="EMBL" id="ADY59372.1"/>
    </source>
</evidence>
<dbReference type="AlphaFoldDB" id="F0SFG5"/>
<name>F0SFG5_RUBBR</name>
<organism evidence="7 8">
    <name type="scientific">Rubinisphaera brasiliensis (strain ATCC 49424 / DSM 5305 / JCM 21570 / IAM 15109 / NBRC 103401 / IFAM 1448)</name>
    <name type="common">Planctomyces brasiliensis</name>
    <dbReference type="NCBI Taxonomy" id="756272"/>
    <lineage>
        <taxon>Bacteria</taxon>
        <taxon>Pseudomonadati</taxon>
        <taxon>Planctomycetota</taxon>
        <taxon>Planctomycetia</taxon>
        <taxon>Planctomycetales</taxon>
        <taxon>Planctomycetaceae</taxon>
        <taxon>Rubinisphaera</taxon>
    </lineage>
</organism>
<evidence type="ECO:0000313" key="8">
    <source>
        <dbReference type="Proteomes" id="UP000006860"/>
    </source>
</evidence>
<comment type="similarity">
    <text evidence="2">Belongs to the UPF0057 (PMP3) family.</text>
</comment>
<dbReference type="KEGG" id="pbs:Plabr_1762"/>
<dbReference type="InterPro" id="IPR000612">
    <property type="entry name" value="PMP3"/>
</dbReference>
<keyword evidence="3 6" id="KW-0812">Transmembrane</keyword>
<dbReference type="PANTHER" id="PTHR21659">
    <property type="entry name" value="HYDROPHOBIC PROTEIN RCI2 LOW TEMPERATURE AND SALT RESPONSIVE PROTEIN LTI6 -RELATED"/>
    <property type="match status" value="1"/>
</dbReference>
<reference evidence="8" key="1">
    <citation type="submission" date="2011-02" db="EMBL/GenBank/DDBJ databases">
        <title>The complete genome of Planctomyces brasiliensis DSM 5305.</title>
        <authorList>
            <person name="Lucas S."/>
            <person name="Copeland A."/>
            <person name="Lapidus A."/>
            <person name="Bruce D."/>
            <person name="Goodwin L."/>
            <person name="Pitluck S."/>
            <person name="Kyrpides N."/>
            <person name="Mavromatis K."/>
            <person name="Pagani I."/>
            <person name="Ivanova N."/>
            <person name="Ovchinnikova G."/>
            <person name="Lu M."/>
            <person name="Detter J.C."/>
            <person name="Han C."/>
            <person name="Land M."/>
            <person name="Hauser L."/>
            <person name="Markowitz V."/>
            <person name="Cheng J.-F."/>
            <person name="Hugenholtz P."/>
            <person name="Woyke T."/>
            <person name="Wu D."/>
            <person name="Tindall B."/>
            <person name="Pomrenke H.G."/>
            <person name="Brambilla E."/>
            <person name="Klenk H.-P."/>
            <person name="Eisen J.A."/>
        </authorList>
    </citation>
    <scope>NUCLEOTIDE SEQUENCE [LARGE SCALE GENOMIC DNA]</scope>
    <source>
        <strain evidence="8">ATCC 49424 / DSM 5305 / JCM 21570 / NBRC 103401 / IFAM 1448</strain>
    </source>
</reference>
<dbReference type="HOGENOM" id="CLU_107649_6_2_0"/>
<keyword evidence="8" id="KW-1185">Reference proteome</keyword>
<dbReference type="eggNOG" id="COG0401">
    <property type="taxonomic scope" value="Bacteria"/>
</dbReference>
<evidence type="ECO:0000256" key="5">
    <source>
        <dbReference type="ARBA" id="ARBA00023136"/>
    </source>
</evidence>
<keyword evidence="4 6" id="KW-1133">Transmembrane helix</keyword>
<dbReference type="Pfam" id="PF01679">
    <property type="entry name" value="Pmp3"/>
    <property type="match status" value="1"/>
</dbReference>
<dbReference type="GO" id="GO:0016020">
    <property type="term" value="C:membrane"/>
    <property type="evidence" value="ECO:0007669"/>
    <property type="project" value="UniProtKB-SubCell"/>
</dbReference>
<keyword evidence="5 6" id="KW-0472">Membrane</keyword>
<proteinExistence type="inferred from homology"/>
<evidence type="ECO:0000256" key="3">
    <source>
        <dbReference type="ARBA" id="ARBA00022692"/>
    </source>
</evidence>
<evidence type="ECO:0000256" key="2">
    <source>
        <dbReference type="ARBA" id="ARBA00009530"/>
    </source>
</evidence>
<dbReference type="OrthoDB" id="9810121at2"/>
<dbReference type="EMBL" id="CP002546">
    <property type="protein sequence ID" value="ADY59372.1"/>
    <property type="molecule type" value="Genomic_DNA"/>
</dbReference>
<evidence type="ECO:0000256" key="1">
    <source>
        <dbReference type="ARBA" id="ARBA00004370"/>
    </source>
</evidence>
<sequence length="63" mass="6869">MSSAAQQDSTIGDFFKILFSVLLPPVGVLMEVGLSGQFWLNILLTLLGYFPGVIHAVYIIAKK</sequence>
<feature type="transmembrane region" description="Helical" evidence="6">
    <location>
        <begin position="38"/>
        <end position="61"/>
    </location>
</feature>
<accession>F0SFG5</accession>
<evidence type="ECO:0000256" key="4">
    <source>
        <dbReference type="ARBA" id="ARBA00022989"/>
    </source>
</evidence>